<dbReference type="FunFam" id="1.25.40.10:FF:000225">
    <property type="entry name" value="Protein SMG7"/>
    <property type="match status" value="1"/>
</dbReference>
<evidence type="ECO:0008006" key="6">
    <source>
        <dbReference type="Google" id="ProtNLM"/>
    </source>
</evidence>
<sequence>SFLKWKMAIPMDSNKDNLSRERAQRLFNETVELENKRRKAVQARVPSDPNAWQKIRENYEAIVLEDHDFSEKHEIEFCLWQLHYRRIEELRARFNACVSSAGSDAPQNGKGPVRSGPEVLTKIRFQFKSFLSEATGFYHDLMLKIRAKYGLGLGYFSDDSDNQISMSKDQGKYSEVKKGLVSCHRCLIYLGDLARYKGLYGEADCKARDFAAASSYYLEAYSLWPSNGNPHHQLAILAGYSNDELLSIYRYFRSLAVENPFATARDNLIIAFEKNRQSYNQLLGDTKTATVKVPSTKLPPKGRKRGEVKTPIKDNKVEAVAVKERTSNNRGTFKGFTTRFIRLNGILFTRTSLETFDEVLSTVKSGLLDFLSSGPEDELNFGSDAAECKLTIVRISVILIFTVYNVGRENENQSYADIVQRSVLLENALTATFEIMGCIVERCNQLKDPVASVLLPGVLIFVEWLACRHDIAVGNELGEKQAGARSFFWNRCISFLNKLLSSGYALLNEDEDESCFTNMSKYDENDTSNCLALPEDFELRGFVPLLPAQLFLDFSRKCTFSTDCSRKEKTARVMRIITSGKALANIIQS</sequence>
<dbReference type="OrthoDB" id="69928at2759"/>
<name>S8D367_9LAMI</name>
<keyword evidence="1" id="KW-0677">Repeat</keyword>
<dbReference type="Proteomes" id="UP000015453">
    <property type="component" value="Unassembled WGS sequence"/>
</dbReference>
<organism evidence="4 5">
    <name type="scientific">Genlisea aurea</name>
    <dbReference type="NCBI Taxonomy" id="192259"/>
    <lineage>
        <taxon>Eukaryota</taxon>
        <taxon>Viridiplantae</taxon>
        <taxon>Streptophyta</taxon>
        <taxon>Embryophyta</taxon>
        <taxon>Tracheophyta</taxon>
        <taxon>Spermatophyta</taxon>
        <taxon>Magnoliopsida</taxon>
        <taxon>eudicotyledons</taxon>
        <taxon>Gunneridae</taxon>
        <taxon>Pentapetalae</taxon>
        <taxon>asterids</taxon>
        <taxon>lamiids</taxon>
        <taxon>Lamiales</taxon>
        <taxon>Lentibulariaceae</taxon>
        <taxon>Genlisea</taxon>
    </lineage>
</organism>
<dbReference type="GO" id="GO:0000184">
    <property type="term" value="P:nuclear-transcribed mRNA catabolic process, nonsense-mediated decay"/>
    <property type="evidence" value="ECO:0007669"/>
    <property type="project" value="TreeGrafter"/>
</dbReference>
<dbReference type="Pfam" id="PF10374">
    <property type="entry name" value="EST1"/>
    <property type="match status" value="1"/>
</dbReference>
<reference evidence="4 5" key="1">
    <citation type="journal article" date="2013" name="BMC Genomics">
        <title>The miniature genome of a carnivorous plant Genlisea aurea contains a low number of genes and short non-coding sequences.</title>
        <authorList>
            <person name="Leushkin E.V."/>
            <person name="Sutormin R.A."/>
            <person name="Nabieva E.R."/>
            <person name="Penin A.A."/>
            <person name="Kondrashov A.S."/>
            <person name="Logacheva M.D."/>
        </authorList>
    </citation>
    <scope>NUCLEOTIDE SEQUENCE [LARGE SCALE GENOMIC DNA]</scope>
</reference>
<dbReference type="InterPro" id="IPR011990">
    <property type="entry name" value="TPR-like_helical_dom_sf"/>
</dbReference>
<evidence type="ECO:0000259" key="2">
    <source>
        <dbReference type="Pfam" id="PF10373"/>
    </source>
</evidence>
<dbReference type="PANTHER" id="PTHR15696:SF25">
    <property type="entry name" value="OS08G0305300 PROTEIN"/>
    <property type="match status" value="1"/>
</dbReference>
<dbReference type="EMBL" id="AUSU01000150">
    <property type="protein sequence ID" value="EPS74174.1"/>
    <property type="molecule type" value="Genomic_DNA"/>
</dbReference>
<gene>
    <name evidence="4" type="ORF">M569_00570</name>
</gene>
<dbReference type="GO" id="GO:0005697">
    <property type="term" value="C:telomerase holoenzyme complex"/>
    <property type="evidence" value="ECO:0007669"/>
    <property type="project" value="TreeGrafter"/>
</dbReference>
<feature type="domain" description="Telomerase activating protein Est1-like N-terminal" evidence="3">
    <location>
        <begin position="76"/>
        <end position="200"/>
    </location>
</feature>
<feature type="non-terminal residue" evidence="4">
    <location>
        <position position="1"/>
    </location>
</feature>
<protein>
    <recommendedName>
        <fullName evidence="6">DNA/RNA-binding domain-containing protein</fullName>
    </recommendedName>
</protein>
<evidence type="ECO:0000256" key="1">
    <source>
        <dbReference type="ARBA" id="ARBA00022737"/>
    </source>
</evidence>
<accession>S8D367</accession>
<dbReference type="Pfam" id="PF10373">
    <property type="entry name" value="EST1_DNA_bind"/>
    <property type="match status" value="1"/>
</dbReference>
<dbReference type="InterPro" id="IPR018834">
    <property type="entry name" value="DNA/RNA-bd_Est1-type"/>
</dbReference>
<dbReference type="Gene3D" id="1.25.40.10">
    <property type="entry name" value="Tetratricopeptide repeat domain"/>
    <property type="match status" value="1"/>
</dbReference>
<comment type="caution">
    <text evidence="4">The sequence shown here is derived from an EMBL/GenBank/DDBJ whole genome shotgun (WGS) entry which is preliminary data.</text>
</comment>
<dbReference type="GO" id="GO:0042162">
    <property type="term" value="F:telomeric DNA binding"/>
    <property type="evidence" value="ECO:0007669"/>
    <property type="project" value="TreeGrafter"/>
</dbReference>
<feature type="domain" description="DNA/RNA-binding" evidence="2">
    <location>
        <begin position="213"/>
        <end position="547"/>
    </location>
</feature>
<dbReference type="PANTHER" id="PTHR15696">
    <property type="entry name" value="SMG-7 SUPPRESSOR WITH MORPHOLOGICAL EFFECT ON GENITALIA PROTEIN 7"/>
    <property type="match status" value="1"/>
</dbReference>
<dbReference type="InterPro" id="IPR019458">
    <property type="entry name" value="Est1-like_N"/>
</dbReference>
<keyword evidence="5" id="KW-1185">Reference proteome</keyword>
<evidence type="ECO:0000313" key="4">
    <source>
        <dbReference type="EMBL" id="EPS74174.1"/>
    </source>
</evidence>
<evidence type="ECO:0000313" key="5">
    <source>
        <dbReference type="Proteomes" id="UP000015453"/>
    </source>
</evidence>
<proteinExistence type="predicted"/>
<dbReference type="SUPFAM" id="SSF48452">
    <property type="entry name" value="TPR-like"/>
    <property type="match status" value="1"/>
</dbReference>
<feature type="non-terminal residue" evidence="4">
    <location>
        <position position="589"/>
    </location>
</feature>
<evidence type="ECO:0000259" key="3">
    <source>
        <dbReference type="Pfam" id="PF10374"/>
    </source>
</evidence>
<dbReference type="AlphaFoldDB" id="S8D367"/>
<dbReference type="GO" id="GO:0070034">
    <property type="term" value="F:telomerase RNA binding"/>
    <property type="evidence" value="ECO:0007669"/>
    <property type="project" value="TreeGrafter"/>
</dbReference>
<dbReference type="InterPro" id="IPR045153">
    <property type="entry name" value="Est1/Ebs1-like"/>
</dbReference>